<dbReference type="KEGG" id="hfv:R50_0042"/>
<dbReference type="GO" id="GO:0016020">
    <property type="term" value="C:membrane"/>
    <property type="evidence" value="ECO:0007669"/>
    <property type="project" value="UniProtKB-SubCell"/>
</dbReference>
<dbReference type="AlphaFoldDB" id="A0A6F8ZCF9"/>
<protein>
    <submittedName>
        <fullName evidence="8">Threonine/homoserine efflux transporter RhtA</fullName>
    </submittedName>
</protein>
<organism evidence="8 9">
    <name type="scientific">Candidatus Hydrogenisulfobacillus filiaventi</name>
    <dbReference type="NCBI Taxonomy" id="2707344"/>
    <lineage>
        <taxon>Bacteria</taxon>
        <taxon>Bacillati</taxon>
        <taxon>Bacillota</taxon>
        <taxon>Clostridia</taxon>
        <taxon>Eubacteriales</taxon>
        <taxon>Clostridiales Family XVII. Incertae Sedis</taxon>
        <taxon>Candidatus Hydrogenisulfobacillus</taxon>
    </lineage>
</organism>
<dbReference type="EMBL" id="LR778114">
    <property type="protein sequence ID" value="CAB1127548.1"/>
    <property type="molecule type" value="Genomic_DNA"/>
</dbReference>
<reference evidence="8 9" key="1">
    <citation type="submission" date="2020-02" db="EMBL/GenBank/DDBJ databases">
        <authorList>
            <person name="Hogendoorn C."/>
        </authorList>
    </citation>
    <scope>NUCLEOTIDE SEQUENCE [LARGE SCALE GENOMIC DNA]</scope>
    <source>
        <strain evidence="8">R501</strain>
    </source>
</reference>
<accession>A0A6F8ZCF9</accession>
<keyword evidence="9" id="KW-1185">Reference proteome</keyword>
<evidence type="ECO:0000313" key="9">
    <source>
        <dbReference type="Proteomes" id="UP000503399"/>
    </source>
</evidence>
<evidence type="ECO:0000313" key="8">
    <source>
        <dbReference type="EMBL" id="CAB1127548.1"/>
    </source>
</evidence>
<feature type="domain" description="EamA" evidence="7">
    <location>
        <begin position="18"/>
        <end position="157"/>
    </location>
</feature>
<feature type="transmembrane region" description="Helical" evidence="6">
    <location>
        <begin position="21"/>
        <end position="41"/>
    </location>
</feature>
<evidence type="ECO:0000256" key="2">
    <source>
        <dbReference type="ARBA" id="ARBA00007362"/>
    </source>
</evidence>
<keyword evidence="5 6" id="KW-0472">Membrane</keyword>
<evidence type="ECO:0000256" key="5">
    <source>
        <dbReference type="ARBA" id="ARBA00023136"/>
    </source>
</evidence>
<feature type="transmembrane region" description="Helical" evidence="6">
    <location>
        <begin position="145"/>
        <end position="163"/>
    </location>
</feature>
<gene>
    <name evidence="8" type="ORF">R50_0042</name>
</gene>
<evidence type="ECO:0000256" key="1">
    <source>
        <dbReference type="ARBA" id="ARBA00004141"/>
    </source>
</evidence>
<dbReference type="Pfam" id="PF00892">
    <property type="entry name" value="EamA"/>
    <property type="match status" value="2"/>
</dbReference>
<feature type="transmembrane region" description="Helical" evidence="6">
    <location>
        <begin position="47"/>
        <end position="68"/>
    </location>
</feature>
<feature type="transmembrane region" description="Helical" evidence="6">
    <location>
        <begin position="115"/>
        <end position="133"/>
    </location>
</feature>
<keyword evidence="4 6" id="KW-1133">Transmembrane helix</keyword>
<keyword evidence="3 6" id="KW-0812">Transmembrane</keyword>
<dbReference type="InterPro" id="IPR000620">
    <property type="entry name" value="EamA_dom"/>
</dbReference>
<feature type="transmembrane region" description="Helical" evidence="6">
    <location>
        <begin position="288"/>
        <end position="311"/>
    </location>
</feature>
<name>A0A6F8ZCF9_9FIRM</name>
<evidence type="ECO:0000256" key="6">
    <source>
        <dbReference type="SAM" id="Phobius"/>
    </source>
</evidence>
<dbReference type="InterPro" id="IPR037185">
    <property type="entry name" value="EmrE-like"/>
</dbReference>
<comment type="subcellular location">
    <subcellularLocation>
        <location evidence="1">Membrane</location>
        <topology evidence="1">Multi-pass membrane protein</topology>
    </subcellularLocation>
</comment>
<proteinExistence type="inferred from homology"/>
<sequence length="319" mass="33093">MATDRVQHPRPAYPGRRRGAWMVLTASVLWGLSGTAAQVLFQDLHLAPGWLTAVRLLLAGAALTLLTLLREGRRGAAVWRHPRDRWRLMAFAAGGMLGVQYAYLAAIAAGNAATATLLQYLAPALLVGGRAVVRRRLPGRREGLAVMLATTGTALLVTGGHWARLALAPAALGWGLASAAALAFYTVYPQPLLQRYGPAATMGWGMLTGSGLLLVVHAPRPLWPHLPPAAWLLTAGVVVLGTLLPFYLYLASRVYLPATDTALLASAEPLAATGAAMAFLGVRLGPAGLAGAGAIIATVLLLAPAPARVAVDGPGTGSL</sequence>
<feature type="transmembrane region" description="Helical" evidence="6">
    <location>
        <begin position="200"/>
        <end position="218"/>
    </location>
</feature>
<dbReference type="PANTHER" id="PTHR32322">
    <property type="entry name" value="INNER MEMBRANE TRANSPORTER"/>
    <property type="match status" value="1"/>
</dbReference>
<feature type="domain" description="EamA" evidence="7">
    <location>
        <begin position="172"/>
        <end position="302"/>
    </location>
</feature>
<evidence type="ECO:0000256" key="4">
    <source>
        <dbReference type="ARBA" id="ARBA00022989"/>
    </source>
</evidence>
<dbReference type="PANTHER" id="PTHR32322:SF2">
    <property type="entry name" value="EAMA DOMAIN-CONTAINING PROTEIN"/>
    <property type="match status" value="1"/>
</dbReference>
<evidence type="ECO:0000256" key="3">
    <source>
        <dbReference type="ARBA" id="ARBA00022692"/>
    </source>
</evidence>
<dbReference type="Proteomes" id="UP000503399">
    <property type="component" value="Chromosome"/>
</dbReference>
<feature type="transmembrane region" description="Helical" evidence="6">
    <location>
        <begin position="230"/>
        <end position="250"/>
    </location>
</feature>
<evidence type="ECO:0000259" key="7">
    <source>
        <dbReference type="Pfam" id="PF00892"/>
    </source>
</evidence>
<comment type="similarity">
    <text evidence="2">Belongs to the EamA transporter family.</text>
</comment>
<dbReference type="SUPFAM" id="SSF103481">
    <property type="entry name" value="Multidrug resistance efflux transporter EmrE"/>
    <property type="match status" value="2"/>
</dbReference>
<feature type="transmembrane region" description="Helical" evidence="6">
    <location>
        <begin position="88"/>
        <end position="109"/>
    </location>
</feature>
<dbReference type="InterPro" id="IPR050638">
    <property type="entry name" value="AA-Vitamin_Transporters"/>
</dbReference>
<feature type="transmembrane region" description="Helical" evidence="6">
    <location>
        <begin position="169"/>
        <end position="188"/>
    </location>
</feature>